<proteinExistence type="predicted"/>
<organism evidence="1 2">
    <name type="scientific">Modicella reniformis</name>
    <dbReference type="NCBI Taxonomy" id="1440133"/>
    <lineage>
        <taxon>Eukaryota</taxon>
        <taxon>Fungi</taxon>
        <taxon>Fungi incertae sedis</taxon>
        <taxon>Mucoromycota</taxon>
        <taxon>Mortierellomycotina</taxon>
        <taxon>Mortierellomycetes</taxon>
        <taxon>Mortierellales</taxon>
        <taxon>Mortierellaceae</taxon>
        <taxon>Modicella</taxon>
    </lineage>
</organism>
<gene>
    <name evidence="1" type="ORF">BGZ65_011288</name>
</gene>
<accession>A0A9P6II71</accession>
<evidence type="ECO:0000313" key="1">
    <source>
        <dbReference type="EMBL" id="KAF9920407.1"/>
    </source>
</evidence>
<dbReference type="Proteomes" id="UP000749646">
    <property type="component" value="Unassembled WGS sequence"/>
</dbReference>
<evidence type="ECO:0000313" key="2">
    <source>
        <dbReference type="Proteomes" id="UP000749646"/>
    </source>
</evidence>
<sequence length="148" mass="16568">ALSHAFRNLTHLDIDSRIHAEDIPNLTHVLSKAPNLIFLKLNTPLDQLPEVYTVITERQKYPLVITFKNSAMCTSAPSGDSPQSKGALQDLKDLSNNCETPQLDNNWTEYDQVVDDFAATTREGSALKPVGRKLANFGLIWKMSVRLF</sequence>
<comment type="caution">
    <text evidence="1">The sequence shown here is derived from an EMBL/GenBank/DDBJ whole genome shotgun (WGS) entry which is preliminary data.</text>
</comment>
<protein>
    <submittedName>
        <fullName evidence="1">Uncharacterized protein</fullName>
    </submittedName>
</protein>
<dbReference type="AlphaFoldDB" id="A0A9P6II71"/>
<dbReference type="EMBL" id="JAAAHW010011265">
    <property type="protein sequence ID" value="KAF9920407.1"/>
    <property type="molecule type" value="Genomic_DNA"/>
</dbReference>
<feature type="non-terminal residue" evidence="1">
    <location>
        <position position="1"/>
    </location>
</feature>
<reference evidence="1" key="1">
    <citation type="journal article" date="2020" name="Fungal Divers.">
        <title>Resolving the Mortierellaceae phylogeny through synthesis of multi-gene phylogenetics and phylogenomics.</title>
        <authorList>
            <person name="Vandepol N."/>
            <person name="Liber J."/>
            <person name="Desiro A."/>
            <person name="Na H."/>
            <person name="Kennedy M."/>
            <person name="Barry K."/>
            <person name="Grigoriev I.V."/>
            <person name="Miller A.N."/>
            <person name="O'Donnell K."/>
            <person name="Stajich J.E."/>
            <person name="Bonito G."/>
        </authorList>
    </citation>
    <scope>NUCLEOTIDE SEQUENCE</scope>
    <source>
        <strain evidence="1">MES-2147</strain>
    </source>
</reference>
<keyword evidence="2" id="KW-1185">Reference proteome</keyword>
<name>A0A9P6II71_9FUNG</name>